<keyword evidence="2 6" id="KW-0378">Hydrolase</keyword>
<accession>A0A344TDX1</accession>
<reference evidence="6 7" key="1">
    <citation type="submission" date="2018-07" db="EMBL/GenBank/DDBJ databases">
        <title>Genome sequencing of Runella.</title>
        <authorList>
            <person name="Baek M.-G."/>
            <person name="Yi H."/>
        </authorList>
    </citation>
    <scope>NUCLEOTIDE SEQUENCE [LARGE SCALE GENOMIC DNA]</scope>
    <source>
        <strain evidence="6 7">HYN0085</strain>
    </source>
</reference>
<evidence type="ECO:0000259" key="5">
    <source>
        <dbReference type="Pfam" id="PF21365"/>
    </source>
</evidence>
<keyword evidence="3" id="KW-0472">Membrane</keyword>
<evidence type="ECO:0000313" key="7">
    <source>
        <dbReference type="Proteomes" id="UP000251993"/>
    </source>
</evidence>
<dbReference type="GO" id="GO:0004553">
    <property type="term" value="F:hydrolase activity, hydrolyzing O-glycosyl compounds"/>
    <property type="evidence" value="ECO:0007669"/>
    <property type="project" value="InterPro"/>
</dbReference>
<dbReference type="InterPro" id="IPR048395">
    <property type="entry name" value="Glyco_hydro_31_C"/>
</dbReference>
<dbReference type="Pfam" id="PF21365">
    <property type="entry name" value="Glyco_hydro_31_3rd"/>
    <property type="match status" value="1"/>
</dbReference>
<evidence type="ECO:0000256" key="2">
    <source>
        <dbReference type="RuleBase" id="RU361185"/>
    </source>
</evidence>
<dbReference type="Proteomes" id="UP000251993">
    <property type="component" value="Chromosome"/>
</dbReference>
<dbReference type="InterPro" id="IPR013780">
    <property type="entry name" value="Glyco_hydro_b"/>
</dbReference>
<evidence type="ECO:0000259" key="4">
    <source>
        <dbReference type="Pfam" id="PF01055"/>
    </source>
</evidence>
<feature type="domain" description="Glycosyl hydrolase family 31 C-terminal" evidence="5">
    <location>
        <begin position="412"/>
        <end position="476"/>
    </location>
</feature>
<proteinExistence type="inferred from homology"/>
<dbReference type="SUPFAM" id="SSF51011">
    <property type="entry name" value="Glycosyl hydrolase domain"/>
    <property type="match status" value="1"/>
</dbReference>
<keyword evidence="3" id="KW-0812">Transmembrane</keyword>
<gene>
    <name evidence="6" type="ORF">DR864_03365</name>
</gene>
<keyword evidence="2" id="KW-0326">Glycosidase</keyword>
<dbReference type="InterPro" id="IPR017853">
    <property type="entry name" value="GH"/>
</dbReference>
<feature type="transmembrane region" description="Helical" evidence="3">
    <location>
        <begin position="12"/>
        <end position="33"/>
    </location>
</feature>
<dbReference type="GO" id="GO:0005975">
    <property type="term" value="P:carbohydrate metabolic process"/>
    <property type="evidence" value="ECO:0007669"/>
    <property type="project" value="InterPro"/>
</dbReference>
<dbReference type="Gene3D" id="3.20.20.80">
    <property type="entry name" value="Glycosidases"/>
    <property type="match status" value="1"/>
</dbReference>
<sequence>MKRTLKKVAKFLAYTLVFLAVFGYFYFILPFWGMPFNTQRHGNPPLTPAWALECWLWEDDQNTAAYADSLLAGYRQYDIPVRTLLIDSPWSLRYNDFETDTSRYPNHEKWFTGLQDQGYRVVLWMTSMVDSYSKDTKIQESEDFYRAAKDKGYLVGDGNEIKWWKGKGGFIDYTHPEAKQWWQNMQQKVLKYGIDGWKLDGTATLFRNQLGPIPFLYQKAHSGWLTTRQYMDLYYREEYANGLRTNPEFVTLARAMDRGFHPEGFAPIDASPVNWVGDQKHHWQSKSQTPAQGEAQKDIALEGVQGFESAIESILKSAKLGYSVIGSDVAGFSGDSIPARLYIRWAQFSAFCGLFLNGGHGERALWKRSPQELEIIRRFSWLHTELVPYMYSYVVSAHHGGTRLQRPIEGKYHYLFGDNLFVAPIYKDELDNKIHLPEGQWRYWFDDKEVITGPKTFTKKFPLEEFPVYVKEGAIIPLHIQRAYTGIGDSTSTNYVTWLIYPKGKSEFTVYDTKDQTPTTLIVDQQANALNLQFKGKKRPSILTIHAPERPKKITVGGKEATFQYDLKKQKLSFKADIIGEAKVWW</sequence>
<dbReference type="Gene3D" id="2.60.40.1180">
    <property type="entry name" value="Golgi alpha-mannosidase II"/>
    <property type="match status" value="2"/>
</dbReference>
<dbReference type="SUPFAM" id="SSF51445">
    <property type="entry name" value="(Trans)glycosidases"/>
    <property type="match status" value="1"/>
</dbReference>
<dbReference type="AlphaFoldDB" id="A0A344TDX1"/>
<protein>
    <submittedName>
        <fullName evidence="6">Glycoside hydrolase family 31 protein</fullName>
    </submittedName>
</protein>
<dbReference type="EMBL" id="CP030850">
    <property type="protein sequence ID" value="AXE16842.1"/>
    <property type="molecule type" value="Genomic_DNA"/>
</dbReference>
<evidence type="ECO:0000256" key="3">
    <source>
        <dbReference type="SAM" id="Phobius"/>
    </source>
</evidence>
<evidence type="ECO:0000313" key="6">
    <source>
        <dbReference type="EMBL" id="AXE16842.1"/>
    </source>
</evidence>
<dbReference type="InterPro" id="IPR051816">
    <property type="entry name" value="Glycosyl_Hydrolase_31"/>
</dbReference>
<keyword evidence="3" id="KW-1133">Transmembrane helix</keyword>
<name>A0A344TDX1_9BACT</name>
<organism evidence="6 7">
    <name type="scientific">Runella rosea</name>
    <dbReference type="NCBI Taxonomy" id="2259595"/>
    <lineage>
        <taxon>Bacteria</taxon>
        <taxon>Pseudomonadati</taxon>
        <taxon>Bacteroidota</taxon>
        <taxon>Cytophagia</taxon>
        <taxon>Cytophagales</taxon>
        <taxon>Spirosomataceae</taxon>
        <taxon>Runella</taxon>
    </lineage>
</organism>
<comment type="similarity">
    <text evidence="1 2">Belongs to the glycosyl hydrolase 31 family.</text>
</comment>
<keyword evidence="7" id="KW-1185">Reference proteome</keyword>
<dbReference type="PANTHER" id="PTHR43863:SF2">
    <property type="entry name" value="MALTASE-GLUCOAMYLASE"/>
    <property type="match status" value="1"/>
</dbReference>
<feature type="domain" description="Glycoside hydrolase family 31 TIM barrel" evidence="4">
    <location>
        <begin position="44"/>
        <end position="392"/>
    </location>
</feature>
<evidence type="ECO:0000256" key="1">
    <source>
        <dbReference type="ARBA" id="ARBA00007806"/>
    </source>
</evidence>
<dbReference type="KEGG" id="run:DR864_03365"/>
<dbReference type="PANTHER" id="PTHR43863">
    <property type="entry name" value="HYDROLASE, PUTATIVE (AFU_ORTHOLOGUE AFUA_1G03140)-RELATED"/>
    <property type="match status" value="1"/>
</dbReference>
<dbReference type="Pfam" id="PF01055">
    <property type="entry name" value="Glyco_hydro_31_2nd"/>
    <property type="match status" value="1"/>
</dbReference>
<dbReference type="RefSeq" id="WP_114065629.1">
    <property type="nucleotide sequence ID" value="NZ_CP030850.1"/>
</dbReference>
<dbReference type="InterPro" id="IPR000322">
    <property type="entry name" value="Glyco_hydro_31_TIM"/>
</dbReference>
<dbReference type="OrthoDB" id="176168at2"/>